<dbReference type="EMBL" id="JAKKPZ010000286">
    <property type="protein sequence ID" value="KAI1697110.1"/>
    <property type="molecule type" value="Genomic_DNA"/>
</dbReference>
<evidence type="ECO:0000313" key="4">
    <source>
        <dbReference type="Proteomes" id="UP001201812"/>
    </source>
</evidence>
<evidence type="ECO:0000313" key="3">
    <source>
        <dbReference type="EMBL" id="KAI1697110.1"/>
    </source>
</evidence>
<keyword evidence="4" id="KW-1185">Reference proteome</keyword>
<name>A0AAD4QSQ1_9BILA</name>
<gene>
    <name evidence="3" type="ORF">DdX_18672</name>
</gene>
<dbReference type="PROSITE" id="PS50181">
    <property type="entry name" value="FBOX"/>
    <property type="match status" value="1"/>
</dbReference>
<sequence>MGDELSQVMNCPGDELSQAKKRMEETLKNEDEFQQEVQQLRSATLDIGMLDGLKKRMSLERFDDRTFLRVLTALVAMPKFRQKFDVSYYSGLEIIKLAHHLIINQHILFRYRCSTSRMSSLPNEIFSDITNFLPNDDITDLMLMSRTFKTLVTPRLQKINQEMTTMDQSIESFMPTPAPDFTDHEWIVQLNLKKFEPIGSEAKKRMKDAFEDEDEILDHLRDATLNTGMLDELKARVSLERFDDKTFLRILSAFILVPKFREEYNISEFKGRVIVCTAIPLMVGQPLNVEAYEDLRRISKFYKNSL</sequence>
<feature type="domain" description="F-box" evidence="2">
    <location>
        <begin position="115"/>
        <end position="163"/>
    </location>
</feature>
<comment type="caution">
    <text evidence="3">The sequence shown here is derived from an EMBL/GenBank/DDBJ whole genome shotgun (WGS) entry which is preliminary data.</text>
</comment>
<proteinExistence type="predicted"/>
<keyword evidence="1" id="KW-0175">Coiled coil</keyword>
<accession>A0AAD4QSQ1</accession>
<feature type="coiled-coil region" evidence="1">
    <location>
        <begin position="16"/>
        <end position="43"/>
    </location>
</feature>
<evidence type="ECO:0000256" key="1">
    <source>
        <dbReference type="SAM" id="Coils"/>
    </source>
</evidence>
<dbReference type="InterPro" id="IPR001810">
    <property type="entry name" value="F-box_dom"/>
</dbReference>
<organism evidence="3 4">
    <name type="scientific">Ditylenchus destructor</name>
    <dbReference type="NCBI Taxonomy" id="166010"/>
    <lineage>
        <taxon>Eukaryota</taxon>
        <taxon>Metazoa</taxon>
        <taxon>Ecdysozoa</taxon>
        <taxon>Nematoda</taxon>
        <taxon>Chromadorea</taxon>
        <taxon>Rhabditida</taxon>
        <taxon>Tylenchina</taxon>
        <taxon>Tylenchomorpha</taxon>
        <taxon>Sphaerularioidea</taxon>
        <taxon>Anguinidae</taxon>
        <taxon>Anguininae</taxon>
        <taxon>Ditylenchus</taxon>
    </lineage>
</organism>
<dbReference type="Proteomes" id="UP001201812">
    <property type="component" value="Unassembled WGS sequence"/>
</dbReference>
<reference evidence="3" key="1">
    <citation type="submission" date="2022-01" db="EMBL/GenBank/DDBJ databases">
        <title>Genome Sequence Resource for Two Populations of Ditylenchus destructor, the Migratory Endoparasitic Phytonematode.</title>
        <authorList>
            <person name="Zhang H."/>
            <person name="Lin R."/>
            <person name="Xie B."/>
        </authorList>
    </citation>
    <scope>NUCLEOTIDE SEQUENCE</scope>
    <source>
        <strain evidence="3">BazhouSP</strain>
    </source>
</reference>
<evidence type="ECO:0000259" key="2">
    <source>
        <dbReference type="PROSITE" id="PS50181"/>
    </source>
</evidence>
<dbReference type="AlphaFoldDB" id="A0AAD4QSQ1"/>
<protein>
    <recommendedName>
        <fullName evidence="2">F-box domain-containing protein</fullName>
    </recommendedName>
</protein>